<dbReference type="GO" id="GO:0005737">
    <property type="term" value="C:cytoplasm"/>
    <property type="evidence" value="ECO:0007669"/>
    <property type="project" value="InterPro"/>
</dbReference>
<dbReference type="CDD" id="cd07307">
    <property type="entry name" value="BAR"/>
    <property type="match status" value="1"/>
</dbReference>
<evidence type="ECO:0000256" key="4">
    <source>
        <dbReference type="SAM" id="Coils"/>
    </source>
</evidence>
<dbReference type="InterPro" id="IPR027267">
    <property type="entry name" value="AH/BAR_dom_sf"/>
</dbReference>
<feature type="region of interest" description="Disordered" evidence="5">
    <location>
        <begin position="206"/>
        <end position="352"/>
    </location>
</feature>
<evidence type="ECO:0000256" key="5">
    <source>
        <dbReference type="SAM" id="MobiDB-lite"/>
    </source>
</evidence>
<proteinExistence type="predicted"/>
<dbReference type="EMBL" id="HBHA01001387">
    <property type="protein sequence ID" value="CAD9579671.1"/>
    <property type="molecule type" value="Transcribed_RNA"/>
</dbReference>
<feature type="compositionally biased region" description="Low complexity" evidence="5">
    <location>
        <begin position="226"/>
        <end position="240"/>
    </location>
</feature>
<feature type="coiled-coil region" evidence="4">
    <location>
        <begin position="130"/>
        <end position="164"/>
    </location>
</feature>
<feature type="domain" description="BAR" evidence="6">
    <location>
        <begin position="26"/>
        <end position="187"/>
    </location>
</feature>
<feature type="compositionally biased region" description="Low complexity" evidence="5">
    <location>
        <begin position="305"/>
        <end position="316"/>
    </location>
</feature>
<evidence type="ECO:0000259" key="6">
    <source>
        <dbReference type="Pfam" id="PF03114"/>
    </source>
</evidence>
<dbReference type="GO" id="GO:0051666">
    <property type="term" value="P:actin cortical patch localization"/>
    <property type="evidence" value="ECO:0007669"/>
    <property type="project" value="InterPro"/>
</dbReference>
<dbReference type="Pfam" id="PF03114">
    <property type="entry name" value="BAR"/>
    <property type="match status" value="1"/>
</dbReference>
<keyword evidence="2" id="KW-0963">Cytoplasm</keyword>
<feature type="compositionally biased region" description="Low complexity" evidence="5">
    <location>
        <begin position="206"/>
        <end position="215"/>
    </location>
</feature>
<accession>A0A7S2KM24</accession>
<keyword evidence="4" id="KW-0175">Coiled coil</keyword>
<evidence type="ECO:0000256" key="2">
    <source>
        <dbReference type="ARBA" id="ARBA00022490"/>
    </source>
</evidence>
<dbReference type="PANTHER" id="PTHR47174:SF3">
    <property type="entry name" value="BRIDGING INTEGRATOR 3"/>
    <property type="match status" value="1"/>
</dbReference>
<evidence type="ECO:0000313" key="7">
    <source>
        <dbReference type="EMBL" id="CAD9579671.1"/>
    </source>
</evidence>
<keyword evidence="3" id="KW-0206">Cytoskeleton</keyword>
<evidence type="ECO:0000256" key="3">
    <source>
        <dbReference type="ARBA" id="ARBA00023212"/>
    </source>
</evidence>
<name>A0A7S2KM24_BIGNA</name>
<feature type="compositionally biased region" description="Polar residues" evidence="5">
    <location>
        <begin position="317"/>
        <end position="328"/>
    </location>
</feature>
<dbReference type="GO" id="GO:0006897">
    <property type="term" value="P:endocytosis"/>
    <property type="evidence" value="ECO:0007669"/>
    <property type="project" value="InterPro"/>
</dbReference>
<organism evidence="7">
    <name type="scientific">Bigelowiella natans</name>
    <name type="common">Pedinomonas minutissima</name>
    <name type="synonym">Chlorarachnion sp. (strain CCMP621)</name>
    <dbReference type="NCBI Taxonomy" id="227086"/>
    <lineage>
        <taxon>Eukaryota</taxon>
        <taxon>Sar</taxon>
        <taxon>Rhizaria</taxon>
        <taxon>Cercozoa</taxon>
        <taxon>Chlorarachniophyceae</taxon>
        <taxon>Bigelowiella</taxon>
    </lineage>
</organism>
<gene>
    <name evidence="7" type="ORF">BIGN1055_LOCUS889</name>
</gene>
<dbReference type="SUPFAM" id="SSF103657">
    <property type="entry name" value="BAR/IMD domain-like"/>
    <property type="match status" value="1"/>
</dbReference>
<feature type="compositionally biased region" description="Pro residues" evidence="5">
    <location>
        <begin position="291"/>
        <end position="300"/>
    </location>
</feature>
<dbReference type="Gene3D" id="1.20.1270.60">
    <property type="entry name" value="Arfaptin homology (AH) domain/BAR domain"/>
    <property type="match status" value="1"/>
</dbReference>
<dbReference type="GO" id="GO:0015629">
    <property type="term" value="C:actin cytoskeleton"/>
    <property type="evidence" value="ECO:0007669"/>
    <property type="project" value="TreeGrafter"/>
</dbReference>
<evidence type="ECO:0000256" key="1">
    <source>
        <dbReference type="ARBA" id="ARBA00004245"/>
    </source>
</evidence>
<sequence>MLSQSAMSAAGNMNSYYIWFSQSAMSAAGNMKGYYEEQQSEPMFKLLDKLHMFSKDSCEKKYPLLQKTVDEQVSAALNKLHEKLAYVKGRMKLRNDARINFDHYNGKMSGLRKEREKIIANGQLAGWKNKDKFERNEKKYQAARDQYERTNAAVIEEMKELYETRFQYINAMCSGFIKMQMYYFAAYGKACSSYIGPLKQVVAGTTQSTISSGTTRSRDSKGDNGSPNSSPTAAATALSSSPPPSSSTNGTMQKSIGDSREKKATTAEMPPAPTRSRRKKANKKASQPAMPSAPPPPTPPKSRSRSPQPISRQQQPNGPASTWKNQPITPGGPSAPPSAPTQTNNVFDDFEF</sequence>
<comment type="subcellular location">
    <subcellularLocation>
        <location evidence="1">Cytoplasm</location>
        <location evidence="1">Cytoskeleton</location>
    </subcellularLocation>
</comment>
<dbReference type="InterPro" id="IPR046982">
    <property type="entry name" value="BIN3/RVS161-like"/>
</dbReference>
<dbReference type="InterPro" id="IPR004148">
    <property type="entry name" value="BAR_dom"/>
</dbReference>
<reference evidence="7" key="1">
    <citation type="submission" date="2021-01" db="EMBL/GenBank/DDBJ databases">
        <authorList>
            <person name="Corre E."/>
            <person name="Pelletier E."/>
            <person name="Niang G."/>
            <person name="Scheremetjew M."/>
            <person name="Finn R."/>
            <person name="Kale V."/>
            <person name="Holt S."/>
            <person name="Cochrane G."/>
            <person name="Meng A."/>
            <person name="Brown T."/>
            <person name="Cohen L."/>
        </authorList>
    </citation>
    <scope>NUCLEOTIDE SEQUENCE</scope>
    <source>
        <strain evidence="7">CCMP1258.1</strain>
    </source>
</reference>
<dbReference type="AlphaFoldDB" id="A0A7S2KM24"/>
<dbReference type="PANTHER" id="PTHR47174">
    <property type="entry name" value="BRIDGING INTEGRATOR 3"/>
    <property type="match status" value="1"/>
</dbReference>
<protein>
    <recommendedName>
        <fullName evidence="6">BAR domain-containing protein</fullName>
    </recommendedName>
</protein>